<sequence>MIQPIAPVNTGMEAKVIHSDVDTVSRPYTAVHEPYHLPVRRVFITETPDVGAVPGRRLAVKDLFDTAGVRTTYGSAIFAEHVPTVTAAAVVAAQDAGYVSVGKANLHEFAWGITSDTPHFGAVPNPLAPDRIAGGSSGGCAAALAAGLADVALGTDSGGSIRIPSACCGTTGFKPTHGLVPLDGCWPLAPSWDHAGPMARDVAGCEALLAALVPGYRPVADVALADVRAAVAWTGHADPLVRARVEEVARLLGAQPLELPFPDDAYDLFAGEAAAVHRELFAAHADRYSENVAAKVRRALSVTPEAMAADAARRERYRERTAALLAPYDVLLTPTMAMVAPPAAAGEAPIRARALSLTYPFNATGAPALALPCGTAEHGLPASAQLVGAPGTDALVLAVGRTVEAALRTGR</sequence>
<evidence type="ECO:0000313" key="4">
    <source>
        <dbReference type="Proteomes" id="UP000240739"/>
    </source>
</evidence>
<dbReference type="SUPFAM" id="SSF75304">
    <property type="entry name" value="Amidase signature (AS) enzymes"/>
    <property type="match status" value="1"/>
</dbReference>
<dbReference type="Gene3D" id="3.90.1300.10">
    <property type="entry name" value="Amidase signature (AS) domain"/>
    <property type="match status" value="1"/>
</dbReference>
<protein>
    <recommendedName>
        <fullName evidence="2">Amidase domain-containing protein</fullName>
    </recommendedName>
</protein>
<dbReference type="GO" id="GO:0003824">
    <property type="term" value="F:catalytic activity"/>
    <property type="evidence" value="ECO:0007669"/>
    <property type="project" value="InterPro"/>
</dbReference>
<dbReference type="PROSITE" id="PS00571">
    <property type="entry name" value="AMIDASES"/>
    <property type="match status" value="1"/>
</dbReference>
<dbReference type="InterPro" id="IPR000120">
    <property type="entry name" value="Amidase"/>
</dbReference>
<feature type="domain" description="Amidase" evidence="2">
    <location>
        <begin position="58"/>
        <end position="397"/>
    </location>
</feature>
<proteinExistence type="inferred from homology"/>
<evidence type="ECO:0000259" key="2">
    <source>
        <dbReference type="Pfam" id="PF01425"/>
    </source>
</evidence>
<comment type="caution">
    <text evidence="3">The sequence shown here is derived from an EMBL/GenBank/DDBJ whole genome shotgun (WGS) entry which is preliminary data.</text>
</comment>
<reference evidence="3 4" key="1">
    <citation type="submission" date="2018-03" db="EMBL/GenBank/DDBJ databases">
        <title>Aquarubrobacter algicola gen. nov., sp. nov., a novel actinobacterium isolated from shallow eutrophic lake during the end of cyanobacterial harmful algal blooms.</title>
        <authorList>
            <person name="Chun S.J."/>
        </authorList>
    </citation>
    <scope>NUCLEOTIDE SEQUENCE [LARGE SCALE GENOMIC DNA]</scope>
    <source>
        <strain evidence="3 4">Seoho-28</strain>
    </source>
</reference>
<organism evidence="3 4">
    <name type="scientific">Paraconexibacter algicola</name>
    <dbReference type="NCBI Taxonomy" id="2133960"/>
    <lineage>
        <taxon>Bacteria</taxon>
        <taxon>Bacillati</taxon>
        <taxon>Actinomycetota</taxon>
        <taxon>Thermoleophilia</taxon>
        <taxon>Solirubrobacterales</taxon>
        <taxon>Paraconexibacteraceae</taxon>
        <taxon>Paraconexibacter</taxon>
    </lineage>
</organism>
<accession>A0A2T4UGZ6</accession>
<dbReference type="PANTHER" id="PTHR11895:SF7">
    <property type="entry name" value="GLUTAMYL-TRNA(GLN) AMIDOTRANSFERASE SUBUNIT A, MITOCHONDRIAL"/>
    <property type="match status" value="1"/>
</dbReference>
<dbReference type="Pfam" id="PF01425">
    <property type="entry name" value="Amidase"/>
    <property type="match status" value="1"/>
</dbReference>
<gene>
    <name evidence="3" type="ORF">C7Y72_02120</name>
</gene>
<dbReference type="InterPro" id="IPR036928">
    <property type="entry name" value="AS_sf"/>
</dbReference>
<dbReference type="InterPro" id="IPR020556">
    <property type="entry name" value="Amidase_CS"/>
</dbReference>
<evidence type="ECO:0000256" key="1">
    <source>
        <dbReference type="ARBA" id="ARBA00009199"/>
    </source>
</evidence>
<dbReference type="PANTHER" id="PTHR11895">
    <property type="entry name" value="TRANSAMIDASE"/>
    <property type="match status" value="1"/>
</dbReference>
<dbReference type="InterPro" id="IPR023631">
    <property type="entry name" value="Amidase_dom"/>
</dbReference>
<name>A0A2T4UGZ6_9ACTN</name>
<dbReference type="EMBL" id="PYYB01000001">
    <property type="protein sequence ID" value="PTL58536.1"/>
    <property type="molecule type" value="Genomic_DNA"/>
</dbReference>
<dbReference type="AlphaFoldDB" id="A0A2T4UGZ6"/>
<comment type="similarity">
    <text evidence="1">Belongs to the amidase family.</text>
</comment>
<keyword evidence="4" id="KW-1185">Reference proteome</keyword>
<dbReference type="Proteomes" id="UP000240739">
    <property type="component" value="Unassembled WGS sequence"/>
</dbReference>
<evidence type="ECO:0000313" key="3">
    <source>
        <dbReference type="EMBL" id="PTL58536.1"/>
    </source>
</evidence>